<dbReference type="AlphaFoldDB" id="A0AAD7WCM8"/>
<name>A0AAD7WCM8_9TELE</name>
<sequence>MEFPLPHPVAMFQPVFEVPQHITAPPDTELCLKRTAVPREMRGQGTCPFLVMSDGKRDPDAGDISQHLLSIYGVLQEHFQAL</sequence>
<proteinExistence type="predicted"/>
<accession>A0AAD7WCM8</accession>
<dbReference type="EMBL" id="JAINUG010000148">
    <property type="protein sequence ID" value="KAJ8392261.1"/>
    <property type="molecule type" value="Genomic_DNA"/>
</dbReference>
<evidence type="ECO:0000313" key="1">
    <source>
        <dbReference type="EMBL" id="KAJ8392261.1"/>
    </source>
</evidence>
<keyword evidence="2" id="KW-1185">Reference proteome</keyword>
<reference evidence="1" key="1">
    <citation type="journal article" date="2023" name="Science">
        <title>Genome structures resolve the early diversification of teleost fishes.</title>
        <authorList>
            <person name="Parey E."/>
            <person name="Louis A."/>
            <person name="Montfort J."/>
            <person name="Bouchez O."/>
            <person name="Roques C."/>
            <person name="Iampietro C."/>
            <person name="Lluch J."/>
            <person name="Castinel A."/>
            <person name="Donnadieu C."/>
            <person name="Desvignes T."/>
            <person name="Floi Bucao C."/>
            <person name="Jouanno E."/>
            <person name="Wen M."/>
            <person name="Mejri S."/>
            <person name="Dirks R."/>
            <person name="Jansen H."/>
            <person name="Henkel C."/>
            <person name="Chen W.J."/>
            <person name="Zahm M."/>
            <person name="Cabau C."/>
            <person name="Klopp C."/>
            <person name="Thompson A.W."/>
            <person name="Robinson-Rechavi M."/>
            <person name="Braasch I."/>
            <person name="Lecointre G."/>
            <person name="Bobe J."/>
            <person name="Postlethwait J.H."/>
            <person name="Berthelot C."/>
            <person name="Roest Crollius H."/>
            <person name="Guiguen Y."/>
        </authorList>
    </citation>
    <scope>NUCLEOTIDE SEQUENCE</scope>
    <source>
        <strain evidence="1">NC1722</strain>
    </source>
</reference>
<gene>
    <name evidence="1" type="ORF">AAFF_G00078290</name>
</gene>
<comment type="caution">
    <text evidence="1">The sequence shown here is derived from an EMBL/GenBank/DDBJ whole genome shotgun (WGS) entry which is preliminary data.</text>
</comment>
<protein>
    <submittedName>
        <fullName evidence="1">Uncharacterized protein</fullName>
    </submittedName>
</protein>
<organism evidence="1 2">
    <name type="scientific">Aldrovandia affinis</name>
    <dbReference type="NCBI Taxonomy" id="143900"/>
    <lineage>
        <taxon>Eukaryota</taxon>
        <taxon>Metazoa</taxon>
        <taxon>Chordata</taxon>
        <taxon>Craniata</taxon>
        <taxon>Vertebrata</taxon>
        <taxon>Euteleostomi</taxon>
        <taxon>Actinopterygii</taxon>
        <taxon>Neopterygii</taxon>
        <taxon>Teleostei</taxon>
        <taxon>Notacanthiformes</taxon>
        <taxon>Halosauridae</taxon>
        <taxon>Aldrovandia</taxon>
    </lineage>
</organism>
<dbReference type="Proteomes" id="UP001221898">
    <property type="component" value="Unassembled WGS sequence"/>
</dbReference>
<evidence type="ECO:0000313" key="2">
    <source>
        <dbReference type="Proteomes" id="UP001221898"/>
    </source>
</evidence>